<accession>A0A3Q8WTJ0</accession>
<dbReference type="InterPro" id="IPR004260">
    <property type="entry name" value="Pyr-dimer_DNA_glycosylase"/>
</dbReference>
<dbReference type="Pfam" id="PF03013">
    <property type="entry name" value="Pyr_excise"/>
    <property type="match status" value="1"/>
</dbReference>
<name>A0A3Q8WTJ0_9ACTO</name>
<dbReference type="Proteomes" id="UP000270021">
    <property type="component" value="Chromosome"/>
</dbReference>
<dbReference type="KEGG" id="fsl:EJO69_04405"/>
<dbReference type="OrthoDB" id="3253436at2"/>
<evidence type="ECO:0000313" key="2">
    <source>
        <dbReference type="Proteomes" id="UP000270021"/>
    </source>
</evidence>
<keyword evidence="1" id="KW-0456">Lyase</keyword>
<dbReference type="RefSeq" id="WP_126039673.1">
    <property type="nucleotide sequence ID" value="NZ_CP034438.1"/>
</dbReference>
<dbReference type="EMBL" id="CP034438">
    <property type="protein sequence ID" value="AZN29632.1"/>
    <property type="molecule type" value="Genomic_DNA"/>
</dbReference>
<dbReference type="GO" id="GO:0016829">
    <property type="term" value="F:lyase activity"/>
    <property type="evidence" value="ECO:0007669"/>
    <property type="project" value="UniProtKB-KW"/>
</dbReference>
<evidence type="ECO:0000313" key="1">
    <source>
        <dbReference type="EMBL" id="AZN29632.1"/>
    </source>
</evidence>
<sequence>MRIWSLHPRYLDRQGLLAGWREGLLAQAVLLGNTKGYTNHPQLVRFRQSADPQGTIGSHLQAIAEEAGRRGYRFDSTKIIRSADPGIRLTVTDGQLDFERRHLLAKVLARNPDDAERIASLHAPVDPHPLFDVVPGGIEAWERGTLDP</sequence>
<organism evidence="1 2">
    <name type="scientific">Flaviflexus salsibiostraticola</name>
    <dbReference type="NCBI Taxonomy" id="1282737"/>
    <lineage>
        <taxon>Bacteria</taxon>
        <taxon>Bacillati</taxon>
        <taxon>Actinomycetota</taxon>
        <taxon>Actinomycetes</taxon>
        <taxon>Actinomycetales</taxon>
        <taxon>Actinomycetaceae</taxon>
        <taxon>Flaviflexus</taxon>
    </lineage>
</organism>
<gene>
    <name evidence="1" type="ORF">EJO69_04405</name>
</gene>
<proteinExistence type="predicted"/>
<dbReference type="AlphaFoldDB" id="A0A3Q8WTJ0"/>
<keyword evidence="2" id="KW-1185">Reference proteome</keyword>
<reference evidence="1 2" key="1">
    <citation type="submission" date="2018-12" db="EMBL/GenBank/DDBJ databases">
        <title>Complete genome sequence of Flaviflexus salsibiostraticola KCTC 33148.</title>
        <authorList>
            <person name="Bae J.-W."/>
        </authorList>
    </citation>
    <scope>NUCLEOTIDE SEQUENCE [LARGE SCALE GENOMIC DNA]</scope>
    <source>
        <strain evidence="1 2">KCTC 33148</strain>
    </source>
</reference>
<protein>
    <submittedName>
        <fullName evidence="1">DNA lyase</fullName>
    </submittedName>
</protein>